<evidence type="ECO:0000313" key="8">
    <source>
        <dbReference type="Proteomes" id="UP000248659"/>
    </source>
</evidence>
<name>A0ABX9DLA3_9RHOB</name>
<feature type="domain" description="Peptidase S8/S53" evidence="6">
    <location>
        <begin position="278"/>
        <end position="317"/>
    </location>
</feature>
<organism evidence="7 8">
    <name type="scientific">Rhodovulum viride</name>
    <dbReference type="NCBI Taxonomy" id="1231134"/>
    <lineage>
        <taxon>Bacteria</taxon>
        <taxon>Pseudomonadati</taxon>
        <taxon>Pseudomonadota</taxon>
        <taxon>Alphaproteobacteria</taxon>
        <taxon>Rhodobacterales</taxon>
        <taxon>Paracoccaceae</taxon>
        <taxon>Rhodovulum</taxon>
    </lineage>
</organism>
<gene>
    <name evidence="7" type="ORF">BYZ73_01740</name>
</gene>
<dbReference type="PANTHER" id="PTHR43806">
    <property type="entry name" value="PEPTIDASE S8"/>
    <property type="match status" value="1"/>
</dbReference>
<sequence>MATDTHLILAVPAAEPEALAAADIETRFGVTLTAEWPLQSISVHCFVVEADGRSDMGTLMTRMRADAAIRTVQRMQTFDTFATASGDQLFPIQNTLADINATAAQRASTGAGIRVGVIDSAIDGAHPDLAPRLAEARNLVDTRDGTGEGHGIAIAGIIAADAANAAGIVGVAPDADLIGLRACWQRTGQPGRCNSFSLARALNFAILNEMNVLNLSLGGAADPLLDELVRAAVDAGIVVVAAWGEAASPAFPASVPGVIADGPVADSAIPAPSVDVISTAPDDQYRYYSGSSVAAAHVSGVVALLLADRHELSTGAIADALRAGLRPRGGRVLIDACEALRAIDASVPSCLR</sequence>
<evidence type="ECO:0000256" key="1">
    <source>
        <dbReference type="ARBA" id="ARBA00011073"/>
    </source>
</evidence>
<keyword evidence="2 5" id="KW-0645">Protease</keyword>
<evidence type="ECO:0000259" key="6">
    <source>
        <dbReference type="Pfam" id="PF00082"/>
    </source>
</evidence>
<dbReference type="Gene3D" id="3.40.50.200">
    <property type="entry name" value="Peptidase S8/S53 domain"/>
    <property type="match status" value="1"/>
</dbReference>
<evidence type="ECO:0000256" key="2">
    <source>
        <dbReference type="ARBA" id="ARBA00022670"/>
    </source>
</evidence>
<evidence type="ECO:0000256" key="4">
    <source>
        <dbReference type="ARBA" id="ARBA00022825"/>
    </source>
</evidence>
<feature type="active site" description="Charge relay system" evidence="5">
    <location>
        <position position="119"/>
    </location>
</feature>
<dbReference type="PANTHER" id="PTHR43806:SF11">
    <property type="entry name" value="CEREVISIN-RELATED"/>
    <property type="match status" value="1"/>
</dbReference>
<dbReference type="PROSITE" id="PS51892">
    <property type="entry name" value="SUBTILASE"/>
    <property type="match status" value="1"/>
</dbReference>
<feature type="active site" description="Charge relay system" evidence="5">
    <location>
        <position position="292"/>
    </location>
</feature>
<evidence type="ECO:0000313" key="7">
    <source>
        <dbReference type="EMBL" id="RAP42928.1"/>
    </source>
</evidence>
<dbReference type="InterPro" id="IPR036852">
    <property type="entry name" value="Peptidase_S8/S53_dom_sf"/>
</dbReference>
<comment type="caution">
    <text evidence="7">The sequence shown here is derived from an EMBL/GenBank/DDBJ whole genome shotgun (WGS) entry which is preliminary data.</text>
</comment>
<dbReference type="InterPro" id="IPR050131">
    <property type="entry name" value="Peptidase_S8_subtilisin-like"/>
</dbReference>
<dbReference type="InterPro" id="IPR015500">
    <property type="entry name" value="Peptidase_S8_subtilisin-rel"/>
</dbReference>
<dbReference type="Pfam" id="PF00082">
    <property type="entry name" value="Peptidase_S8"/>
    <property type="match status" value="2"/>
</dbReference>
<proteinExistence type="inferred from homology"/>
<dbReference type="Proteomes" id="UP000248659">
    <property type="component" value="Unassembled WGS sequence"/>
</dbReference>
<feature type="domain" description="Peptidase S8/S53" evidence="6">
    <location>
        <begin position="110"/>
        <end position="260"/>
    </location>
</feature>
<feature type="active site" description="Charge relay system" evidence="5">
    <location>
        <position position="150"/>
    </location>
</feature>
<protein>
    <recommendedName>
        <fullName evidence="6">Peptidase S8/S53 domain-containing protein</fullName>
    </recommendedName>
</protein>
<accession>A0ABX9DLA3</accession>
<dbReference type="PRINTS" id="PR00723">
    <property type="entry name" value="SUBTILISIN"/>
</dbReference>
<dbReference type="InterPro" id="IPR000209">
    <property type="entry name" value="Peptidase_S8/S53_dom"/>
</dbReference>
<dbReference type="SUPFAM" id="SSF52743">
    <property type="entry name" value="Subtilisin-like"/>
    <property type="match status" value="1"/>
</dbReference>
<keyword evidence="3 5" id="KW-0378">Hydrolase</keyword>
<dbReference type="EMBL" id="MUAV01000002">
    <property type="protein sequence ID" value="RAP42928.1"/>
    <property type="molecule type" value="Genomic_DNA"/>
</dbReference>
<keyword evidence="4 5" id="KW-0720">Serine protease</keyword>
<keyword evidence="8" id="KW-1185">Reference proteome</keyword>
<dbReference type="RefSeq" id="WP_112314666.1">
    <property type="nucleotide sequence ID" value="NZ_MUAV01000002.1"/>
</dbReference>
<evidence type="ECO:0000256" key="5">
    <source>
        <dbReference type="PROSITE-ProRule" id="PRU01240"/>
    </source>
</evidence>
<reference evidence="7 8" key="1">
    <citation type="submission" date="2017-01" db="EMBL/GenBank/DDBJ databases">
        <title>Genome sequence of Rhodovulum viride JA756.</title>
        <authorList>
            <person name="Lakshmi K.V."/>
            <person name="Tushar L.D."/>
            <person name="Sasikala C."/>
            <person name="Venkataramana C."/>
        </authorList>
    </citation>
    <scope>NUCLEOTIDE SEQUENCE [LARGE SCALE GENOMIC DNA]</scope>
    <source>
        <strain evidence="7 8">JA756</strain>
    </source>
</reference>
<evidence type="ECO:0000256" key="3">
    <source>
        <dbReference type="ARBA" id="ARBA00022801"/>
    </source>
</evidence>
<comment type="similarity">
    <text evidence="1 5">Belongs to the peptidase S8 family.</text>
</comment>